<dbReference type="OrthoDB" id="9786435at2"/>
<dbReference type="PRINTS" id="PR00081">
    <property type="entry name" value="GDHRDH"/>
</dbReference>
<comment type="caution">
    <text evidence="3">The sequence shown here is derived from an EMBL/GenBank/DDBJ whole genome shotgun (WGS) entry which is preliminary data.</text>
</comment>
<name>A0A2T7UBA6_9BURK</name>
<comment type="similarity">
    <text evidence="1 2">Belongs to the short-chain dehydrogenases/reductases (SDR) family.</text>
</comment>
<keyword evidence="4" id="KW-1185">Reference proteome</keyword>
<evidence type="ECO:0000313" key="4">
    <source>
        <dbReference type="Proteomes" id="UP000037507"/>
    </source>
</evidence>
<dbReference type="CDD" id="cd05233">
    <property type="entry name" value="SDR_c"/>
    <property type="match status" value="1"/>
</dbReference>
<organism evidence="3 4">
    <name type="scientific">Limnohabitans planktonicus II-D5</name>
    <dbReference type="NCBI Taxonomy" id="1293045"/>
    <lineage>
        <taxon>Bacteria</taxon>
        <taxon>Pseudomonadati</taxon>
        <taxon>Pseudomonadota</taxon>
        <taxon>Betaproteobacteria</taxon>
        <taxon>Burkholderiales</taxon>
        <taxon>Comamonadaceae</taxon>
        <taxon>Limnohabitans</taxon>
    </lineage>
</organism>
<reference evidence="3" key="1">
    <citation type="submission" date="2017-04" db="EMBL/GenBank/DDBJ databases">
        <title>Unexpected and diverse lifestyles within the genus Limnohabitans.</title>
        <authorList>
            <person name="Kasalicky V."/>
            <person name="Mehrshad M."/>
            <person name="Andrei S.-A."/>
            <person name="Salcher M."/>
            <person name="Kratochvilova H."/>
            <person name="Simek K."/>
            <person name="Ghai R."/>
        </authorList>
    </citation>
    <scope>NUCLEOTIDE SEQUENCE [LARGE SCALE GENOMIC DNA]</scope>
    <source>
        <strain evidence="3">II-D5</strain>
    </source>
</reference>
<evidence type="ECO:0000313" key="3">
    <source>
        <dbReference type="EMBL" id="PVE41969.1"/>
    </source>
</evidence>
<sequence length="265" mass="27277">MNNRHALITGAGAGIGAAIALQLAQAGCRLTLCGRSQDTLQAQAEALHAQVSDVAVLIAPMDVADEHAVQAAVQQAQARFGPVNILVNNAGQASSQPFAKTDAALWQQMLNVNLTGTYHSIQAVLPGMLEAASEQGGGTPGRIINIASTAGLQGYAYVSAYVAAKHGVVGLTKALALELARKNVTVNAICPGYTETDIVREAVQNIVSKTGKTEAQARQALAARNPQQRLVQPQEVAQSVLWLCAAGSDAINGQAIAIDGGELAG</sequence>
<dbReference type="GO" id="GO:0032787">
    <property type="term" value="P:monocarboxylic acid metabolic process"/>
    <property type="evidence" value="ECO:0007669"/>
    <property type="project" value="UniProtKB-ARBA"/>
</dbReference>
<dbReference type="InterPro" id="IPR036291">
    <property type="entry name" value="NAD(P)-bd_dom_sf"/>
</dbReference>
<dbReference type="AlphaFoldDB" id="A0A2T7UBA6"/>
<evidence type="ECO:0000256" key="1">
    <source>
        <dbReference type="ARBA" id="ARBA00006484"/>
    </source>
</evidence>
<dbReference type="PANTHER" id="PTHR42879">
    <property type="entry name" value="3-OXOACYL-(ACYL-CARRIER-PROTEIN) REDUCTASE"/>
    <property type="match status" value="1"/>
</dbReference>
<dbReference type="Gene3D" id="3.40.50.720">
    <property type="entry name" value="NAD(P)-binding Rossmann-like Domain"/>
    <property type="match status" value="1"/>
</dbReference>
<dbReference type="FunFam" id="3.40.50.720:FF:000084">
    <property type="entry name" value="Short-chain dehydrogenase reductase"/>
    <property type="match status" value="1"/>
</dbReference>
<dbReference type="EMBL" id="LFYT02000021">
    <property type="protein sequence ID" value="PVE41969.1"/>
    <property type="molecule type" value="Genomic_DNA"/>
</dbReference>
<dbReference type="STRING" id="1293045.H663_09435"/>
<dbReference type="RefSeq" id="WP_053172454.1">
    <property type="nucleotide sequence ID" value="NZ_LFYT02000021.1"/>
</dbReference>
<dbReference type="InterPro" id="IPR020904">
    <property type="entry name" value="Sc_DH/Rdtase_CS"/>
</dbReference>
<dbReference type="SUPFAM" id="SSF51735">
    <property type="entry name" value="NAD(P)-binding Rossmann-fold domains"/>
    <property type="match status" value="1"/>
</dbReference>
<proteinExistence type="inferred from homology"/>
<dbReference type="PRINTS" id="PR00080">
    <property type="entry name" value="SDRFAMILY"/>
</dbReference>
<dbReference type="Proteomes" id="UP000037507">
    <property type="component" value="Unassembled WGS sequence"/>
</dbReference>
<dbReference type="PROSITE" id="PS00061">
    <property type="entry name" value="ADH_SHORT"/>
    <property type="match status" value="1"/>
</dbReference>
<accession>A0A2T7UBA6</accession>
<dbReference type="PIRSF" id="PIRSF000126">
    <property type="entry name" value="11-beta-HSD1"/>
    <property type="match status" value="1"/>
</dbReference>
<evidence type="ECO:0000256" key="2">
    <source>
        <dbReference type="RuleBase" id="RU000363"/>
    </source>
</evidence>
<protein>
    <submittedName>
        <fullName evidence="3">3-hydroxyacyl-CoA dehydrogenase</fullName>
    </submittedName>
</protein>
<dbReference type="InterPro" id="IPR050259">
    <property type="entry name" value="SDR"/>
</dbReference>
<dbReference type="Pfam" id="PF00106">
    <property type="entry name" value="adh_short"/>
    <property type="match status" value="1"/>
</dbReference>
<gene>
    <name evidence="3" type="ORF">H663_014610</name>
</gene>
<dbReference type="PANTHER" id="PTHR42879:SF2">
    <property type="entry name" value="3-OXOACYL-[ACYL-CARRIER-PROTEIN] REDUCTASE FABG"/>
    <property type="match status" value="1"/>
</dbReference>
<dbReference type="InterPro" id="IPR002347">
    <property type="entry name" value="SDR_fam"/>
</dbReference>